<gene>
    <name evidence="2" type="primary">LOC104758044</name>
</gene>
<keyword evidence="1" id="KW-1185">Reference proteome</keyword>
<proteinExistence type="predicted"/>
<dbReference type="GeneID" id="104758044"/>
<dbReference type="Pfam" id="PF14290">
    <property type="entry name" value="SDH5_plant"/>
    <property type="match status" value="1"/>
</dbReference>
<dbReference type="RefSeq" id="XP_019094544.1">
    <property type="nucleotide sequence ID" value="XM_019238999.1"/>
</dbReference>
<protein>
    <submittedName>
        <fullName evidence="2">Succinate dehydrogenase subunit 5, mitochondrial-like</fullName>
    </submittedName>
</protein>
<sequence>MVLLRSLCRTAAAATVATFRSSRSAATNQLSRNRFLATRGFFAVSSSSPSNRTPFDLRYPQAIGIGQVRRFSEDVSHMPEMKDSDVLNAFKDLMAADWAELPTAVVEDAKSAISKSTDDEAGQEALKNVFRAAEAVEEFGGILTSIKMEIDDSIGMSGEGVRPLPNDITDALRTAYQRYADYLESFEPEEVYLKKKVEMELGTKMIHLKMRCSGLGSEWGKGVRPLPNDITDALRTAYQRYADYLESFEPEEVYLKKKVEMELGTKMIHLKMRCSGLGSEWGKKLFTVDIKLQCAPMTATYKLSENSLIQVTVLGTSGLSGSYVEQRA</sequence>
<evidence type="ECO:0000313" key="2">
    <source>
        <dbReference type="RefSeq" id="XP_019094544.1"/>
    </source>
</evidence>
<accession>A0ABM1R6A6</accession>
<dbReference type="PANTHER" id="PTHR36139">
    <property type="entry name" value="SUCCINATE DEHYDROGENASE SUBUNIT 5, MITOCHONDRIAL"/>
    <property type="match status" value="1"/>
</dbReference>
<name>A0ABM1R6A6_CAMSA</name>
<reference evidence="2" key="2">
    <citation type="submission" date="2025-08" db="UniProtKB">
        <authorList>
            <consortium name="RefSeq"/>
        </authorList>
    </citation>
    <scope>IDENTIFICATION</scope>
    <source>
        <tissue evidence="2">Leaf</tissue>
    </source>
</reference>
<evidence type="ECO:0000313" key="1">
    <source>
        <dbReference type="Proteomes" id="UP000694864"/>
    </source>
</evidence>
<reference evidence="1" key="1">
    <citation type="journal article" date="2014" name="Nat. Commun.">
        <title>The emerging biofuel crop Camelina sativa retains a highly undifferentiated hexaploid genome structure.</title>
        <authorList>
            <person name="Kagale S."/>
            <person name="Koh C."/>
            <person name="Nixon J."/>
            <person name="Bollina V."/>
            <person name="Clarke W.E."/>
            <person name="Tuteja R."/>
            <person name="Spillane C."/>
            <person name="Robinson S.J."/>
            <person name="Links M.G."/>
            <person name="Clarke C."/>
            <person name="Higgins E.E."/>
            <person name="Huebert T."/>
            <person name="Sharpe A.G."/>
            <person name="Parkin I.A."/>
        </authorList>
    </citation>
    <scope>NUCLEOTIDE SEQUENCE [LARGE SCALE GENOMIC DNA]</scope>
    <source>
        <strain evidence="1">cv. DH55</strain>
    </source>
</reference>
<dbReference type="PANTHER" id="PTHR36139:SF1">
    <property type="entry name" value="SUCCINATE DEHYDROGENASE SUBUNIT 5, MITOCHONDRIAL"/>
    <property type="match status" value="1"/>
</dbReference>
<organism evidence="1 2">
    <name type="scientific">Camelina sativa</name>
    <name type="common">False flax</name>
    <name type="synonym">Myagrum sativum</name>
    <dbReference type="NCBI Taxonomy" id="90675"/>
    <lineage>
        <taxon>Eukaryota</taxon>
        <taxon>Viridiplantae</taxon>
        <taxon>Streptophyta</taxon>
        <taxon>Embryophyta</taxon>
        <taxon>Tracheophyta</taxon>
        <taxon>Spermatophyta</taxon>
        <taxon>Magnoliopsida</taxon>
        <taxon>eudicotyledons</taxon>
        <taxon>Gunneridae</taxon>
        <taxon>Pentapetalae</taxon>
        <taxon>rosids</taxon>
        <taxon>malvids</taxon>
        <taxon>Brassicales</taxon>
        <taxon>Brassicaceae</taxon>
        <taxon>Camelineae</taxon>
        <taxon>Camelina</taxon>
    </lineage>
</organism>
<dbReference type="InterPro" id="IPR025397">
    <property type="entry name" value="SDH5"/>
</dbReference>
<dbReference type="Proteomes" id="UP000694864">
    <property type="component" value="Chromosome 17"/>
</dbReference>